<sequence length="56" mass="6693">MIMTTMMKRTRKHRLSTDYFFESLFDKTKTFLFSNMPSKLVALKVLAIIGWFKDIN</sequence>
<organism evidence="1 2">
    <name type="scientific">Winogradskyella pacifica</name>
    <dbReference type="NCBI Taxonomy" id="664642"/>
    <lineage>
        <taxon>Bacteria</taxon>
        <taxon>Pseudomonadati</taxon>
        <taxon>Bacteroidota</taxon>
        <taxon>Flavobacteriia</taxon>
        <taxon>Flavobacteriales</taxon>
        <taxon>Flavobacteriaceae</taxon>
        <taxon>Winogradskyella</taxon>
    </lineage>
</organism>
<comment type="caution">
    <text evidence="1">The sequence shown here is derived from an EMBL/GenBank/DDBJ whole genome shotgun (WGS) entry which is preliminary data.</text>
</comment>
<gene>
    <name evidence="1" type="ORF">DFQ09_105217</name>
</gene>
<evidence type="ECO:0000313" key="2">
    <source>
        <dbReference type="Proteomes" id="UP000256919"/>
    </source>
</evidence>
<proteinExistence type="predicted"/>
<name>A0A3D9MGQ0_9FLAO</name>
<reference evidence="1 2" key="1">
    <citation type="submission" date="2018-07" db="EMBL/GenBank/DDBJ databases">
        <title>Genomic Encyclopedia of Type Strains, Phase III (KMG-III): the genomes of soil and plant-associated and newly described type strains.</title>
        <authorList>
            <person name="Whitman W."/>
        </authorList>
    </citation>
    <scope>NUCLEOTIDE SEQUENCE [LARGE SCALE GENOMIC DNA]</scope>
    <source>
        <strain evidence="1 2">CECT 7948</strain>
    </source>
</reference>
<keyword evidence="2" id="KW-1185">Reference proteome</keyword>
<dbReference type="AlphaFoldDB" id="A0A3D9MGQ0"/>
<accession>A0A3D9MGQ0</accession>
<dbReference type="EMBL" id="QREI01000005">
    <property type="protein sequence ID" value="REE17003.1"/>
    <property type="molecule type" value="Genomic_DNA"/>
</dbReference>
<protein>
    <submittedName>
        <fullName evidence="1">Uncharacterized protein</fullName>
    </submittedName>
</protein>
<dbReference type="Proteomes" id="UP000256919">
    <property type="component" value="Unassembled WGS sequence"/>
</dbReference>
<evidence type="ECO:0000313" key="1">
    <source>
        <dbReference type="EMBL" id="REE17003.1"/>
    </source>
</evidence>